<dbReference type="GO" id="GO:0007165">
    <property type="term" value="P:signal transduction"/>
    <property type="evidence" value="ECO:0007669"/>
    <property type="project" value="UniProtKB-KW"/>
</dbReference>
<proteinExistence type="inferred from homology"/>
<dbReference type="SMART" id="SM00304">
    <property type="entry name" value="HAMP"/>
    <property type="match status" value="1"/>
</dbReference>
<evidence type="ECO:0000256" key="2">
    <source>
        <dbReference type="ARBA" id="ARBA00029447"/>
    </source>
</evidence>
<keyword evidence="4" id="KW-1133">Transmembrane helix</keyword>
<dbReference type="Gene3D" id="1.10.287.950">
    <property type="entry name" value="Methyl-accepting chemotaxis protein"/>
    <property type="match status" value="1"/>
</dbReference>
<evidence type="ECO:0000259" key="5">
    <source>
        <dbReference type="PROSITE" id="PS50111"/>
    </source>
</evidence>
<dbReference type="SMART" id="SM00283">
    <property type="entry name" value="MA"/>
    <property type="match status" value="1"/>
</dbReference>
<evidence type="ECO:0008006" key="9">
    <source>
        <dbReference type="Google" id="ProtNLM"/>
    </source>
</evidence>
<dbReference type="GO" id="GO:0006935">
    <property type="term" value="P:chemotaxis"/>
    <property type="evidence" value="ECO:0007669"/>
    <property type="project" value="InterPro"/>
</dbReference>
<feature type="domain" description="Methyl-accepting transducer" evidence="5">
    <location>
        <begin position="442"/>
        <end position="678"/>
    </location>
</feature>
<evidence type="ECO:0000313" key="7">
    <source>
        <dbReference type="EMBL" id="BBE30168.1"/>
    </source>
</evidence>
<dbReference type="PROSITE" id="PS50885">
    <property type="entry name" value="HAMP"/>
    <property type="match status" value="1"/>
</dbReference>
<dbReference type="PROSITE" id="PS50111">
    <property type="entry name" value="CHEMOTAXIS_TRANSDUC_2"/>
    <property type="match status" value="1"/>
</dbReference>
<dbReference type="AlphaFoldDB" id="A0A7G1G1X7"/>
<dbReference type="KEGG" id="ocy:OSSY52_03090"/>
<dbReference type="CDD" id="cd11386">
    <property type="entry name" value="MCP_signal"/>
    <property type="match status" value="1"/>
</dbReference>
<dbReference type="Gene3D" id="6.10.340.10">
    <property type="match status" value="1"/>
</dbReference>
<organism evidence="7 8">
    <name type="scientific">Tepiditoga spiralis</name>
    <dbReference type="NCBI Taxonomy" id="2108365"/>
    <lineage>
        <taxon>Bacteria</taxon>
        <taxon>Thermotogati</taxon>
        <taxon>Thermotogota</taxon>
        <taxon>Thermotogae</taxon>
        <taxon>Petrotogales</taxon>
        <taxon>Petrotogaceae</taxon>
        <taxon>Tepiditoga</taxon>
    </lineage>
</organism>
<dbReference type="PANTHER" id="PTHR32089:SF112">
    <property type="entry name" value="LYSOZYME-LIKE PROTEIN-RELATED"/>
    <property type="match status" value="1"/>
</dbReference>
<dbReference type="InterPro" id="IPR004089">
    <property type="entry name" value="MCPsignal_dom"/>
</dbReference>
<dbReference type="GO" id="GO:0016020">
    <property type="term" value="C:membrane"/>
    <property type="evidence" value="ECO:0007669"/>
    <property type="project" value="InterPro"/>
</dbReference>
<feature type="transmembrane region" description="Helical" evidence="4">
    <location>
        <begin position="7"/>
        <end position="27"/>
    </location>
</feature>
<gene>
    <name evidence="7" type="ORF">OSSY52_03090</name>
</gene>
<comment type="similarity">
    <text evidence="2">Belongs to the methyl-accepting chemotaxis (MCP) protein family.</text>
</comment>
<dbReference type="PRINTS" id="PR00260">
    <property type="entry name" value="CHEMTRNSDUCR"/>
</dbReference>
<dbReference type="Proteomes" id="UP000516361">
    <property type="component" value="Chromosome"/>
</dbReference>
<evidence type="ECO:0000259" key="6">
    <source>
        <dbReference type="PROSITE" id="PS50885"/>
    </source>
</evidence>
<sequence length="728" mass="81331">MNLRGKFSLLMITMIFFSLLIITFFVVRISSNSLTSSYADKMTAVVSKTHDTLHGFFESLESELKLYSELENIKQAIFDFEDSYVTIVDTYGKDGLVEKFKRAYITKNPFKPKNKLDTIDDSKITDDERDQLLLYDINHSTYQPFLRKVINKMGYGDILLLNKEGVILYTVNKNTDLIKSVTNELKNTNLAKLYNILKKSNDNNVHMVDYETYSPTGNPEMFAGISLKNDDGELQGYLIIEEHIEKINNILTSTIGLGETGETYIVGTDKLMRSNSRFSKEPTILKTKIETEPIEKAFNKQEGWMITKNYRNEKVISSYKNFKHFEINWALIGEVTLKEANKGSSNIIRLTVIILIIELIIAFILSYFFTRKMTKPLEELVKNIDDFGEGDLTIIPKVKTKDEIGKMANSIKNMSENLREALLKIKESSLKLQKNSQVLSDVSLESAEMGKKLAEQSKIIENNSENVAANVQEVSAGVNEVSMAAQNVSESARELSELAGETNEDAENGYTSLTNVVNVVNEAIEQTNSAKTTVNELVENAKNIGEVVDAINTITEQTNLLALNAAIEAARAGEAGKGFAVVADEIRKLAEESKKATEKISVILEDTKKMSLNVNNVTSKTSDMMNKAGIDIESVVTKFEKIKNSVDQMGMMIETLTANSEEQSASSEEMGAAMSKVSDIIMDINNQIKSSGDLIDLQSDGAEKVNENAKELSNLSEELMENIKKFKL</sequence>
<evidence type="ECO:0000256" key="4">
    <source>
        <dbReference type="SAM" id="Phobius"/>
    </source>
</evidence>
<feature type="domain" description="HAMP" evidence="6">
    <location>
        <begin position="371"/>
        <end position="423"/>
    </location>
</feature>
<protein>
    <recommendedName>
        <fullName evidence="9">Methyl-accepting chemotaxis protein</fullName>
    </recommendedName>
</protein>
<evidence type="ECO:0000256" key="1">
    <source>
        <dbReference type="ARBA" id="ARBA00023224"/>
    </source>
</evidence>
<dbReference type="InterPro" id="IPR004090">
    <property type="entry name" value="Chemotax_Me-accpt_rcpt"/>
</dbReference>
<evidence type="ECO:0000256" key="3">
    <source>
        <dbReference type="PROSITE-ProRule" id="PRU00284"/>
    </source>
</evidence>
<dbReference type="RefSeq" id="WP_190615294.1">
    <property type="nucleotide sequence ID" value="NZ_AP018712.1"/>
</dbReference>
<dbReference type="PANTHER" id="PTHR32089">
    <property type="entry name" value="METHYL-ACCEPTING CHEMOTAXIS PROTEIN MCPB"/>
    <property type="match status" value="1"/>
</dbReference>
<dbReference type="SUPFAM" id="SSF58104">
    <property type="entry name" value="Methyl-accepting chemotaxis protein (MCP) signaling domain"/>
    <property type="match status" value="1"/>
</dbReference>
<dbReference type="InParanoid" id="A0A7G1G1X7"/>
<keyword evidence="1 3" id="KW-0807">Transducer</keyword>
<keyword evidence="4" id="KW-0812">Transmembrane</keyword>
<keyword evidence="4" id="KW-0472">Membrane</keyword>
<dbReference type="Pfam" id="PF00672">
    <property type="entry name" value="HAMP"/>
    <property type="match status" value="1"/>
</dbReference>
<feature type="transmembrane region" description="Helical" evidence="4">
    <location>
        <begin position="347"/>
        <end position="369"/>
    </location>
</feature>
<name>A0A7G1G1X7_9BACT</name>
<reference evidence="7 8" key="1">
    <citation type="submission" date="2018-06" db="EMBL/GenBank/DDBJ databases">
        <title>Genome sequencing of Oceanotoga sp. sy52.</title>
        <authorList>
            <person name="Mori K."/>
        </authorList>
    </citation>
    <scope>NUCLEOTIDE SEQUENCE [LARGE SCALE GENOMIC DNA]</scope>
    <source>
        <strain evidence="8">sy52</strain>
    </source>
</reference>
<dbReference type="EMBL" id="AP018712">
    <property type="protein sequence ID" value="BBE30168.1"/>
    <property type="molecule type" value="Genomic_DNA"/>
</dbReference>
<keyword evidence="8" id="KW-1185">Reference proteome</keyword>
<evidence type="ECO:0000313" key="8">
    <source>
        <dbReference type="Proteomes" id="UP000516361"/>
    </source>
</evidence>
<dbReference type="Pfam" id="PF00015">
    <property type="entry name" value="MCPsignal"/>
    <property type="match status" value="1"/>
</dbReference>
<dbReference type="InterPro" id="IPR003660">
    <property type="entry name" value="HAMP_dom"/>
</dbReference>
<dbReference type="CDD" id="cd06225">
    <property type="entry name" value="HAMP"/>
    <property type="match status" value="1"/>
</dbReference>
<dbReference type="GO" id="GO:0004888">
    <property type="term" value="F:transmembrane signaling receptor activity"/>
    <property type="evidence" value="ECO:0007669"/>
    <property type="project" value="InterPro"/>
</dbReference>
<accession>A0A7G1G1X7</accession>